<dbReference type="CDD" id="cd02440">
    <property type="entry name" value="AdoMet_MTases"/>
    <property type="match status" value="1"/>
</dbReference>
<accession>A0ABS7X5D4</accession>
<proteinExistence type="predicted"/>
<dbReference type="Proteomes" id="UP000663814">
    <property type="component" value="Unassembled WGS sequence"/>
</dbReference>
<name>A0ABS7X5D4_9GAMM</name>
<evidence type="ECO:0000313" key="1">
    <source>
        <dbReference type="EMBL" id="MBZ9610335.1"/>
    </source>
</evidence>
<keyword evidence="2" id="KW-1185">Reference proteome</keyword>
<evidence type="ECO:0000313" key="2">
    <source>
        <dbReference type="Proteomes" id="UP000663814"/>
    </source>
</evidence>
<sequence length="219" mass="25312">MSKIDSHYDLIRSEFNNQEHRAYIGGFWEELGTLQLSVLKQHGLQPHHNLLDIGCGSLRGGVKFIDYLAEFHYFGLDINPHLIQKGRALELTTELAAKVSNDNFTSNATFTADFDIDQFDFGIAFSLFTHLPAERIRECLIQLRPKFNHGKFLATVFIVEPEEYPQKVTQKLGIVTKPDEDPYHYTLEMLENLARETGWSFTWIGDFNHPRNQKMVMFS</sequence>
<reference evidence="1 2" key="1">
    <citation type="submission" date="2021-08" db="EMBL/GenBank/DDBJ databases">
        <title>Rheinheimera aquimaris sp. nov., isolated from seawater of the East Sea in Korea.</title>
        <authorList>
            <person name="Kim K.H."/>
            <person name="Wenting R."/>
            <person name="Kim K.R."/>
            <person name="Jeon C.O."/>
        </authorList>
    </citation>
    <scope>NUCLEOTIDE SEQUENCE [LARGE SCALE GENOMIC DNA]</scope>
    <source>
        <strain evidence="1 2">MA-13</strain>
    </source>
</reference>
<dbReference type="SUPFAM" id="SSF53335">
    <property type="entry name" value="S-adenosyl-L-methionine-dependent methyltransferases"/>
    <property type="match status" value="1"/>
</dbReference>
<dbReference type="InterPro" id="IPR029063">
    <property type="entry name" value="SAM-dependent_MTases_sf"/>
</dbReference>
<dbReference type="GO" id="GO:0032259">
    <property type="term" value="P:methylation"/>
    <property type="evidence" value="ECO:0007669"/>
    <property type="project" value="UniProtKB-KW"/>
</dbReference>
<protein>
    <submittedName>
        <fullName evidence="1">Class I SAM-dependent methyltransferase</fullName>
    </submittedName>
</protein>
<dbReference type="EMBL" id="JAERPS020000001">
    <property type="protein sequence ID" value="MBZ9610335.1"/>
    <property type="molecule type" value="Genomic_DNA"/>
</dbReference>
<dbReference type="RefSeq" id="WP_205310127.1">
    <property type="nucleotide sequence ID" value="NZ_JAERPS020000001.1"/>
</dbReference>
<dbReference type="GO" id="GO:0008168">
    <property type="term" value="F:methyltransferase activity"/>
    <property type="evidence" value="ECO:0007669"/>
    <property type="project" value="UniProtKB-KW"/>
</dbReference>
<dbReference type="Gene3D" id="3.40.50.150">
    <property type="entry name" value="Vaccinia Virus protein VP39"/>
    <property type="match status" value="1"/>
</dbReference>
<keyword evidence="1" id="KW-0808">Transferase</keyword>
<gene>
    <name evidence="1" type="ORF">I4W93_001875</name>
</gene>
<comment type="caution">
    <text evidence="1">The sequence shown here is derived from an EMBL/GenBank/DDBJ whole genome shotgun (WGS) entry which is preliminary data.</text>
</comment>
<organism evidence="1 2">
    <name type="scientific">Rheinheimera maricola</name>
    <dbReference type="NCBI Taxonomy" id="2793282"/>
    <lineage>
        <taxon>Bacteria</taxon>
        <taxon>Pseudomonadati</taxon>
        <taxon>Pseudomonadota</taxon>
        <taxon>Gammaproteobacteria</taxon>
        <taxon>Chromatiales</taxon>
        <taxon>Chromatiaceae</taxon>
        <taxon>Rheinheimera</taxon>
    </lineage>
</organism>
<keyword evidence="1" id="KW-0489">Methyltransferase</keyword>